<dbReference type="AlphaFoldDB" id="A0A379SWJ1"/>
<keyword evidence="1" id="KW-1133">Transmembrane helix</keyword>
<proteinExistence type="predicted"/>
<reference evidence="2 3" key="1">
    <citation type="submission" date="2018-06" db="EMBL/GenBank/DDBJ databases">
        <authorList>
            <consortium name="Pathogen Informatics"/>
            <person name="Doyle S."/>
        </authorList>
    </citation>
    <scope>NUCLEOTIDE SEQUENCE [LARGE SCALE GENOMIC DNA]</scope>
    <source>
        <strain evidence="2 3">NCTC7304</strain>
    </source>
</reference>
<feature type="transmembrane region" description="Helical" evidence="1">
    <location>
        <begin position="15"/>
        <end position="36"/>
    </location>
</feature>
<evidence type="ECO:0000313" key="2">
    <source>
        <dbReference type="EMBL" id="SUG33231.1"/>
    </source>
</evidence>
<gene>
    <name evidence="2" type="ORF">NCTC7304_02704</name>
</gene>
<keyword evidence="1" id="KW-0812">Transmembrane</keyword>
<dbReference type="EMBL" id="UGXD01000002">
    <property type="protein sequence ID" value="SUG33231.1"/>
    <property type="molecule type" value="Genomic_DNA"/>
</dbReference>
<protein>
    <submittedName>
        <fullName evidence="2">Methyl-accepting chemotaxis protein</fullName>
    </submittedName>
</protein>
<evidence type="ECO:0000313" key="3">
    <source>
        <dbReference type="Proteomes" id="UP000254762"/>
    </source>
</evidence>
<sequence length="37" mass="4188">MGNTFLMQTSHKLGLLHHIRLVPLFSSILGASFFFLL</sequence>
<evidence type="ECO:0000256" key="1">
    <source>
        <dbReference type="SAM" id="Phobius"/>
    </source>
</evidence>
<name>A0A379SWJ1_SALER</name>
<keyword evidence="1" id="KW-0472">Membrane</keyword>
<organism evidence="2 3">
    <name type="scientific">Salmonella enterica subsp. arizonae</name>
    <dbReference type="NCBI Taxonomy" id="59203"/>
    <lineage>
        <taxon>Bacteria</taxon>
        <taxon>Pseudomonadati</taxon>
        <taxon>Pseudomonadota</taxon>
        <taxon>Gammaproteobacteria</taxon>
        <taxon>Enterobacterales</taxon>
        <taxon>Enterobacteriaceae</taxon>
        <taxon>Salmonella</taxon>
    </lineage>
</organism>
<dbReference type="Proteomes" id="UP000254762">
    <property type="component" value="Unassembled WGS sequence"/>
</dbReference>
<accession>A0A379SWJ1</accession>